<feature type="transmembrane region" description="Helical" evidence="1">
    <location>
        <begin position="233"/>
        <end position="252"/>
    </location>
</feature>
<sequence>MPSLRPYRTRALAAVALGLAAALFFTATYVLNRAMATAGGHWAWSAALRYLLTLPMLALVLAWRGGFGAVWSALRAHPFAWLAWSGVGFGLFCVCLTWAAAFAPAWLVAGTFQLTVIAGMLLAPLLYRDERARLPLAALAFGGVIVLGVALMQGAHFHGRLDRDAWLALASVALSAFLYPLGNRAILLHLERTGEQLDATQRVFGMTLASQPFWWLVAAYAGHAAGAPAPMQVLLAAGVALLTGTIATILFFRATAMVQDDPAALGAVEAMQAAELLFSSGLGVLWLGEAVPHGWAALGAALVVAGIIALGILVGRRAAGDRRATRALHCDRGA</sequence>
<dbReference type="EMBL" id="JACGXL010000002">
    <property type="protein sequence ID" value="MBA8887396.1"/>
    <property type="molecule type" value="Genomic_DNA"/>
</dbReference>
<feature type="transmembrane region" description="Helical" evidence="1">
    <location>
        <begin position="106"/>
        <end position="127"/>
    </location>
</feature>
<name>A0A839EYE3_9GAMM</name>
<feature type="transmembrane region" description="Helical" evidence="1">
    <location>
        <begin position="81"/>
        <end position="100"/>
    </location>
</feature>
<keyword evidence="1" id="KW-0812">Transmembrane</keyword>
<reference evidence="2 3" key="1">
    <citation type="submission" date="2020-07" db="EMBL/GenBank/DDBJ databases">
        <title>Genomic Encyclopedia of Type Strains, Phase IV (KMG-V): Genome sequencing to study the core and pangenomes of soil and plant-associated prokaryotes.</title>
        <authorList>
            <person name="Whitman W."/>
        </authorList>
    </citation>
    <scope>NUCLEOTIDE SEQUENCE [LARGE SCALE GENOMIC DNA]</scope>
    <source>
        <strain evidence="2 3">RH2WT43</strain>
    </source>
</reference>
<feature type="transmembrane region" description="Helical" evidence="1">
    <location>
        <begin position="12"/>
        <end position="31"/>
    </location>
</feature>
<feature type="transmembrane region" description="Helical" evidence="1">
    <location>
        <begin position="203"/>
        <end position="221"/>
    </location>
</feature>
<accession>A0A839EYE3</accession>
<dbReference type="Proteomes" id="UP000550401">
    <property type="component" value="Unassembled WGS sequence"/>
</dbReference>
<dbReference type="Pfam" id="PF13536">
    <property type="entry name" value="EmrE"/>
    <property type="match status" value="1"/>
</dbReference>
<feature type="transmembrane region" description="Helical" evidence="1">
    <location>
        <begin position="294"/>
        <end position="314"/>
    </location>
</feature>
<evidence type="ECO:0000256" key="1">
    <source>
        <dbReference type="SAM" id="Phobius"/>
    </source>
</evidence>
<comment type="caution">
    <text evidence="2">The sequence shown here is derived from an EMBL/GenBank/DDBJ whole genome shotgun (WGS) entry which is preliminary data.</text>
</comment>
<keyword evidence="1" id="KW-1133">Transmembrane helix</keyword>
<evidence type="ECO:0000313" key="3">
    <source>
        <dbReference type="Proteomes" id="UP000550401"/>
    </source>
</evidence>
<gene>
    <name evidence="2" type="ORF">FHW12_001610</name>
</gene>
<feature type="transmembrane region" description="Helical" evidence="1">
    <location>
        <begin position="51"/>
        <end position="74"/>
    </location>
</feature>
<dbReference type="AlphaFoldDB" id="A0A839EYE3"/>
<feature type="transmembrane region" description="Helical" evidence="1">
    <location>
        <begin position="165"/>
        <end position="182"/>
    </location>
</feature>
<feature type="transmembrane region" description="Helical" evidence="1">
    <location>
        <begin position="134"/>
        <end position="153"/>
    </location>
</feature>
<dbReference type="RefSeq" id="WP_182530471.1">
    <property type="nucleotide sequence ID" value="NZ_JACGXL010000002.1"/>
</dbReference>
<organism evidence="2 3">
    <name type="scientific">Dokdonella fugitiva</name>
    <dbReference type="NCBI Taxonomy" id="328517"/>
    <lineage>
        <taxon>Bacteria</taxon>
        <taxon>Pseudomonadati</taxon>
        <taxon>Pseudomonadota</taxon>
        <taxon>Gammaproteobacteria</taxon>
        <taxon>Lysobacterales</taxon>
        <taxon>Rhodanobacteraceae</taxon>
        <taxon>Dokdonella</taxon>
    </lineage>
</organism>
<evidence type="ECO:0000313" key="2">
    <source>
        <dbReference type="EMBL" id="MBA8887396.1"/>
    </source>
</evidence>
<keyword evidence="1" id="KW-0472">Membrane</keyword>
<protein>
    <submittedName>
        <fullName evidence="2">Drug/metabolite transporter (DMT)-like permease</fullName>
    </submittedName>
</protein>
<feature type="transmembrane region" description="Helical" evidence="1">
    <location>
        <begin position="264"/>
        <end position="288"/>
    </location>
</feature>
<dbReference type="InterPro" id="IPR032713">
    <property type="entry name" value="EmrE"/>
</dbReference>
<keyword evidence="3" id="KW-1185">Reference proteome</keyword>
<proteinExistence type="predicted"/>